<accession>A0A6J4JZK0</accession>
<protein>
    <submittedName>
        <fullName evidence="2">Hydroxymethylpyrimidine ABC transporter, transmembrane component</fullName>
    </submittedName>
</protein>
<sequence>DRDRGQAGRRGGPAQGPGPARPGRGRPARGLRAAAGGLRRHPRHLVRAGGLPGVHRPDDDPARPDADRRRLLRPDRPARPPDHRRSAGRAGAVHRRGPDGVGDLHRDRHRVGGGHVAGPLGGALAVPLRGDPAVHPDPGPGAADRLEPRLQPVQPGAGLRADLAVPDGVQHPVRPAGGGPEPARALPAAGREPMDGAHQAPVPGRDAGDLRRHADLRRARRDRRHRRRLLLPSWGSRPRDLDQQLRVPAADRRAVGLGAHRLAARRRDLPRLRLDPEGRRRPLVRAVVL</sequence>
<keyword evidence="2" id="KW-0812">Transmembrane</keyword>
<gene>
    <name evidence="2" type="ORF">AVDCRST_MAG48-582</name>
</gene>
<organism evidence="2">
    <name type="scientific">uncultured Friedmanniella sp</name>
    <dbReference type="NCBI Taxonomy" id="335381"/>
    <lineage>
        <taxon>Bacteria</taxon>
        <taxon>Bacillati</taxon>
        <taxon>Actinomycetota</taxon>
        <taxon>Actinomycetes</taxon>
        <taxon>Propionibacteriales</taxon>
        <taxon>Nocardioidaceae</taxon>
        <taxon>Friedmanniella</taxon>
        <taxon>environmental samples</taxon>
    </lineage>
</organism>
<name>A0A6J4JZK0_9ACTN</name>
<feature type="non-terminal residue" evidence="2">
    <location>
        <position position="1"/>
    </location>
</feature>
<dbReference type="EMBL" id="CADCTS010000088">
    <property type="protein sequence ID" value="CAA9291850.1"/>
    <property type="molecule type" value="Genomic_DNA"/>
</dbReference>
<feature type="region of interest" description="Disordered" evidence="1">
    <location>
        <begin position="168"/>
        <end position="219"/>
    </location>
</feature>
<feature type="compositionally biased region" description="Basic and acidic residues" evidence="1">
    <location>
        <begin position="96"/>
        <end position="106"/>
    </location>
</feature>
<keyword evidence="2" id="KW-0472">Membrane</keyword>
<evidence type="ECO:0000313" key="2">
    <source>
        <dbReference type="EMBL" id="CAA9291850.1"/>
    </source>
</evidence>
<feature type="non-terminal residue" evidence="2">
    <location>
        <position position="289"/>
    </location>
</feature>
<reference evidence="2" key="1">
    <citation type="submission" date="2020-02" db="EMBL/GenBank/DDBJ databases">
        <authorList>
            <person name="Meier V. D."/>
        </authorList>
    </citation>
    <scope>NUCLEOTIDE SEQUENCE</scope>
    <source>
        <strain evidence="2">AVDCRST_MAG48</strain>
    </source>
</reference>
<dbReference type="AlphaFoldDB" id="A0A6J4JZK0"/>
<evidence type="ECO:0000256" key="1">
    <source>
        <dbReference type="SAM" id="MobiDB-lite"/>
    </source>
</evidence>
<feature type="compositionally biased region" description="Basic and acidic residues" evidence="1">
    <location>
        <begin position="206"/>
        <end position="217"/>
    </location>
</feature>
<feature type="region of interest" description="Disordered" evidence="1">
    <location>
        <begin position="1"/>
        <end position="148"/>
    </location>
</feature>
<feature type="compositionally biased region" description="Basic and acidic residues" evidence="1">
    <location>
        <begin position="55"/>
        <end position="85"/>
    </location>
</feature>
<proteinExistence type="predicted"/>